<evidence type="ECO:0000313" key="2">
    <source>
        <dbReference type="EMBL" id="MBT0772662.1"/>
    </source>
</evidence>
<proteinExistence type="predicted"/>
<keyword evidence="1" id="KW-0732">Signal</keyword>
<reference evidence="2 3" key="1">
    <citation type="submission" date="2021-05" db="EMBL/GenBank/DDBJ databases">
        <title>Kineosporia and Streptomyces sp. nov. two new marine actinobacteria isolated from Coral.</title>
        <authorList>
            <person name="Buangrab K."/>
            <person name="Sutthacheep M."/>
            <person name="Yeemin T."/>
            <person name="Harunari E."/>
            <person name="Igarashi Y."/>
            <person name="Kanchanasin P."/>
            <person name="Tanasupawat S."/>
            <person name="Phongsopitanun W."/>
        </authorList>
    </citation>
    <scope>NUCLEOTIDE SEQUENCE [LARGE SCALE GENOMIC DNA]</scope>
    <source>
        <strain evidence="2 3">J2-2</strain>
    </source>
</reference>
<dbReference type="RefSeq" id="WP_214159203.1">
    <property type="nucleotide sequence ID" value="NZ_JAHBAY010000013.1"/>
</dbReference>
<name>A0ABS5TNJ2_9ACTN</name>
<feature type="signal peptide" evidence="1">
    <location>
        <begin position="1"/>
        <end position="22"/>
    </location>
</feature>
<accession>A0ABS5TNJ2</accession>
<organism evidence="2 3">
    <name type="scientific">Kineosporia corallincola</name>
    <dbReference type="NCBI Taxonomy" id="2835133"/>
    <lineage>
        <taxon>Bacteria</taxon>
        <taxon>Bacillati</taxon>
        <taxon>Actinomycetota</taxon>
        <taxon>Actinomycetes</taxon>
        <taxon>Kineosporiales</taxon>
        <taxon>Kineosporiaceae</taxon>
        <taxon>Kineosporia</taxon>
    </lineage>
</organism>
<keyword evidence="3" id="KW-1185">Reference proteome</keyword>
<evidence type="ECO:0000256" key="1">
    <source>
        <dbReference type="SAM" id="SignalP"/>
    </source>
</evidence>
<comment type="caution">
    <text evidence="2">The sequence shown here is derived from an EMBL/GenBank/DDBJ whole genome shotgun (WGS) entry which is preliminary data.</text>
</comment>
<gene>
    <name evidence="2" type="ORF">KIH74_27205</name>
</gene>
<dbReference type="Proteomes" id="UP001197247">
    <property type="component" value="Unassembled WGS sequence"/>
</dbReference>
<feature type="chain" id="PRO_5046032358" evidence="1">
    <location>
        <begin position="23"/>
        <end position="178"/>
    </location>
</feature>
<sequence length="178" mass="19143">MSVKRISLALAAAVLGAGAFTAATLPAQASPASTTFSAIPAKATDSYGFAKDGLEFGYLTKVTLKNDKLRITLDQAEFYDGKAAKLLNGGITPPDDYRIAHDDTQDPFTYTVSTKASLIGVNELLGHPDDLKRTTITRTQLVKNFAELENKHVAVWLRHTDTESNGGQVTALAEQYIP</sequence>
<evidence type="ECO:0000313" key="3">
    <source>
        <dbReference type="Proteomes" id="UP001197247"/>
    </source>
</evidence>
<protein>
    <submittedName>
        <fullName evidence="2">Uncharacterized protein</fullName>
    </submittedName>
</protein>
<dbReference type="EMBL" id="JAHBAY010000013">
    <property type="protein sequence ID" value="MBT0772662.1"/>
    <property type="molecule type" value="Genomic_DNA"/>
</dbReference>